<organism evidence="12 13">
    <name type="scientific">Chiloscyllium punctatum</name>
    <name type="common">Brownbanded bambooshark</name>
    <name type="synonym">Hemiscyllium punctatum</name>
    <dbReference type="NCBI Taxonomy" id="137246"/>
    <lineage>
        <taxon>Eukaryota</taxon>
        <taxon>Metazoa</taxon>
        <taxon>Chordata</taxon>
        <taxon>Craniata</taxon>
        <taxon>Vertebrata</taxon>
        <taxon>Chondrichthyes</taxon>
        <taxon>Elasmobranchii</taxon>
        <taxon>Galeomorphii</taxon>
        <taxon>Galeoidea</taxon>
        <taxon>Orectolobiformes</taxon>
        <taxon>Hemiscylliidae</taxon>
        <taxon>Chiloscyllium</taxon>
    </lineage>
</organism>
<dbReference type="Pfam" id="PF00628">
    <property type="entry name" value="PHD"/>
    <property type="match status" value="2"/>
</dbReference>
<evidence type="ECO:0000256" key="10">
    <source>
        <dbReference type="SAM" id="MobiDB-lite"/>
    </source>
</evidence>
<evidence type="ECO:0000259" key="11">
    <source>
        <dbReference type="PROSITE" id="PS50016"/>
    </source>
</evidence>
<evidence type="ECO:0000256" key="4">
    <source>
        <dbReference type="ARBA" id="ARBA00022771"/>
    </source>
</evidence>
<dbReference type="GO" id="GO:0003713">
    <property type="term" value="F:transcription coactivator activity"/>
    <property type="evidence" value="ECO:0007669"/>
    <property type="project" value="TreeGrafter"/>
</dbReference>
<feature type="region of interest" description="Disordered" evidence="10">
    <location>
        <begin position="305"/>
        <end position="383"/>
    </location>
</feature>
<dbReference type="Proteomes" id="UP000287033">
    <property type="component" value="Unassembled WGS sequence"/>
</dbReference>
<keyword evidence="8" id="KW-0539">Nucleus</keyword>
<dbReference type="Gene3D" id="3.30.40.10">
    <property type="entry name" value="Zinc/RING finger domain, C3HC4 (zinc finger)"/>
    <property type="match status" value="3"/>
</dbReference>
<feature type="compositionally biased region" description="Basic and acidic residues" evidence="10">
    <location>
        <begin position="737"/>
        <end position="746"/>
    </location>
</feature>
<name>A0A401RRJ4_CHIPU</name>
<dbReference type="CDD" id="cd15513">
    <property type="entry name" value="PHD5_KMT2C_like"/>
    <property type="match status" value="1"/>
</dbReference>
<feature type="domain" description="PHD-type" evidence="11">
    <location>
        <begin position="432"/>
        <end position="485"/>
    </location>
</feature>
<evidence type="ECO:0000313" key="13">
    <source>
        <dbReference type="Proteomes" id="UP000287033"/>
    </source>
</evidence>
<feature type="compositionally biased region" description="Basic residues" evidence="10">
    <location>
        <begin position="664"/>
        <end position="675"/>
    </location>
</feature>
<dbReference type="FunFam" id="3.30.40.10:FF:000070">
    <property type="entry name" value="Histone-lysine N-methyltransferase"/>
    <property type="match status" value="1"/>
</dbReference>
<feature type="compositionally biased region" description="Basic residues" evidence="10">
    <location>
        <begin position="344"/>
        <end position="358"/>
    </location>
</feature>
<dbReference type="SMART" id="SM00249">
    <property type="entry name" value="PHD"/>
    <property type="match status" value="3"/>
</dbReference>
<feature type="compositionally biased region" description="Polar residues" evidence="10">
    <location>
        <begin position="90"/>
        <end position="102"/>
    </location>
</feature>
<dbReference type="GO" id="GO:0042800">
    <property type="term" value="F:histone H3K4 methyltransferase activity"/>
    <property type="evidence" value="ECO:0007669"/>
    <property type="project" value="TreeGrafter"/>
</dbReference>
<dbReference type="GO" id="GO:0045944">
    <property type="term" value="P:positive regulation of transcription by RNA polymerase II"/>
    <property type="evidence" value="ECO:0007669"/>
    <property type="project" value="TreeGrafter"/>
</dbReference>
<comment type="caution">
    <text evidence="12">The sequence shown here is derived from an EMBL/GenBank/DDBJ whole genome shotgun (WGS) entry which is preliminary data.</text>
</comment>
<feature type="region of interest" description="Disordered" evidence="10">
    <location>
        <begin position="80"/>
        <end position="115"/>
    </location>
</feature>
<dbReference type="PANTHER" id="PTHR45888:SF2">
    <property type="entry name" value="HISTONE-LYSINE N-METHYLTRANSFERASE 2D"/>
    <property type="match status" value="1"/>
</dbReference>
<comment type="subcellular location">
    <subcellularLocation>
        <location evidence="1">Nucleus</location>
    </subcellularLocation>
</comment>
<dbReference type="InterPro" id="IPR001965">
    <property type="entry name" value="Znf_PHD"/>
</dbReference>
<dbReference type="EMBL" id="BEZZ01001931">
    <property type="protein sequence ID" value="GCC20756.1"/>
    <property type="molecule type" value="Genomic_DNA"/>
</dbReference>
<evidence type="ECO:0000256" key="8">
    <source>
        <dbReference type="ARBA" id="ARBA00023242"/>
    </source>
</evidence>
<sequence>MLAIYRTLGGHTIVIHLADPAKAVLVKQDCSIETTSSSVETAIQRQQTSDVGTKEQVESQSLVSSEEGGVEDLTTVKEFESEKPDEGFHSSPNRELCQTSETGVGAPHSESIKSGVITSVEPLSAGKELPEHLSLDPAHQLEDFIQEKEVKMESSVSLLDQVEPVLPAEMGVSPTGSIPEELKPHRLVSRPDLMDSASNSAEAQLDSATSVSIKQETNQIQTDKTELCDIPADSSCSFVERGEVSDIVSDEMETRDNPIEMEVNDIVTPMDAVDTCLEPDYPVTLDRDPSLATLDVCMTVADDVSPKVEEEAEKSNSDLRLTETEDSLPADSGMMKSESGKPAIMKRRFSPGRPRVKQGRCNSFPGKKRPRGGGHVGRGRGRSRLKSVSGILESLGSAGVDTSPSKEDDDDDDTMHNTVVLFSTEDKFILLQDMCVVCGSFGRGVEGQLLACSQCGQCYHPYCVNSKITKVMLSKGWRCLECIVCEACGKASDPARLLLCDDCDISYHTYCLDPPLQTVPKGGWKCKWCVCCTQCGATTPGFHCEWQNNYTHCAPCGSLVTCPSCNEDYEEEDLLIQCHHCDRWVHAICENLFTEDEVEQAADEGFDCTACEPFVVRPIVRSESPVIAPIIKVKDPEPRFYNHDGVWLTESGMSQFRSLILSPPHKKGPKPKLKNKPPTPCSEPMMVSVDGSSIEIKKEEGEGEEEKVAMEPGECDVKFDAPVSQEREVCPVNDPVKTSEETEEGKKRKRKPYRPGIGGFMVRQRQSRTKNLSKTSGPQPGVSTECPNTEGTKEEGTQMDLSAEGAADTPVIGADVCEKAKKRQRRKKSKLEDSFPAYLQFAKRQAVAFSGLQSSQRLRLLICKAAGSSVYQFAKQQEVAFAGLQDGCREHVPVCKAADGGRGGLLVRKAMEGASLPSRKAMEGASCQVAKQQKRLFARLQSTKEEEIASHIAAKGQLPVWLQVLFNQSHAEIKRPCKNK</sequence>
<evidence type="ECO:0000256" key="9">
    <source>
        <dbReference type="PROSITE-ProRule" id="PRU00146"/>
    </source>
</evidence>
<reference evidence="12 13" key="1">
    <citation type="journal article" date="2018" name="Nat. Ecol. Evol.">
        <title>Shark genomes provide insights into elasmobranch evolution and the origin of vertebrates.</title>
        <authorList>
            <person name="Hara Y"/>
            <person name="Yamaguchi K"/>
            <person name="Onimaru K"/>
            <person name="Kadota M"/>
            <person name="Koyanagi M"/>
            <person name="Keeley SD"/>
            <person name="Tatsumi K"/>
            <person name="Tanaka K"/>
            <person name="Motone F"/>
            <person name="Kageyama Y"/>
            <person name="Nozu R"/>
            <person name="Adachi N"/>
            <person name="Nishimura O"/>
            <person name="Nakagawa R"/>
            <person name="Tanegashima C"/>
            <person name="Kiyatake I"/>
            <person name="Matsumoto R"/>
            <person name="Murakumo K"/>
            <person name="Nishida K"/>
            <person name="Terakita A"/>
            <person name="Kuratani S"/>
            <person name="Sato K"/>
            <person name="Hyodo S Kuraku.S."/>
        </authorList>
    </citation>
    <scope>NUCLEOTIDE SEQUENCE [LARGE SCALE GENOMIC DNA]</scope>
</reference>
<keyword evidence="13" id="KW-1185">Reference proteome</keyword>
<evidence type="ECO:0000256" key="6">
    <source>
        <dbReference type="ARBA" id="ARBA00023015"/>
    </source>
</evidence>
<evidence type="ECO:0000256" key="5">
    <source>
        <dbReference type="ARBA" id="ARBA00022833"/>
    </source>
</evidence>
<dbReference type="SUPFAM" id="SSF57903">
    <property type="entry name" value="FYVE/PHD zinc finger"/>
    <property type="match status" value="3"/>
</dbReference>
<feature type="non-terminal residue" evidence="12">
    <location>
        <position position="980"/>
    </location>
</feature>
<evidence type="ECO:0000313" key="12">
    <source>
        <dbReference type="EMBL" id="GCC20756.1"/>
    </source>
</evidence>
<dbReference type="GO" id="GO:0044666">
    <property type="term" value="C:MLL3/4 complex"/>
    <property type="evidence" value="ECO:0007669"/>
    <property type="project" value="TreeGrafter"/>
</dbReference>
<gene>
    <name evidence="12" type="ORF">chiPu_0019323</name>
</gene>
<feature type="compositionally biased region" description="Polar residues" evidence="10">
    <location>
        <begin position="769"/>
        <end position="790"/>
    </location>
</feature>
<accession>A0A401RRJ4</accession>
<dbReference type="PROSITE" id="PS50016">
    <property type="entry name" value="ZF_PHD_2"/>
    <property type="match status" value="3"/>
</dbReference>
<keyword evidence="3" id="KW-0677">Repeat</keyword>
<feature type="region of interest" description="Disordered" evidence="10">
    <location>
        <begin position="36"/>
        <end position="56"/>
    </location>
</feature>
<dbReference type="InterPro" id="IPR013083">
    <property type="entry name" value="Znf_RING/FYVE/PHD"/>
</dbReference>
<feature type="compositionally biased region" description="Polar residues" evidence="10">
    <location>
        <begin position="36"/>
        <end position="51"/>
    </location>
</feature>
<dbReference type="InterPro" id="IPR019787">
    <property type="entry name" value="Znf_PHD-finger"/>
</dbReference>
<keyword evidence="2" id="KW-0479">Metal-binding</keyword>
<feature type="region of interest" description="Disordered" evidence="10">
    <location>
        <begin position="734"/>
        <end position="794"/>
    </location>
</feature>
<dbReference type="FunFam" id="3.30.40.10:FF:001142">
    <property type="entry name" value="Histone-lysine N-methyltransferase"/>
    <property type="match status" value="1"/>
</dbReference>
<dbReference type="FunFam" id="3.30.40.10:FF:000049">
    <property type="entry name" value="Histone-lysine N-methyltransferase"/>
    <property type="match status" value="1"/>
</dbReference>
<proteinExistence type="predicted"/>
<keyword evidence="5" id="KW-0862">Zinc</keyword>
<protein>
    <recommendedName>
        <fullName evidence="11">PHD-type domain-containing protein</fullName>
    </recommendedName>
</protein>
<feature type="compositionally biased region" description="Basic and acidic residues" evidence="10">
    <location>
        <begin position="305"/>
        <end position="323"/>
    </location>
</feature>
<evidence type="ECO:0000256" key="1">
    <source>
        <dbReference type="ARBA" id="ARBA00004123"/>
    </source>
</evidence>
<evidence type="ECO:0000256" key="2">
    <source>
        <dbReference type="ARBA" id="ARBA00022723"/>
    </source>
</evidence>
<dbReference type="OrthoDB" id="308383at2759"/>
<keyword evidence="6" id="KW-0805">Transcription regulation</keyword>
<feature type="compositionally biased region" description="Basic residues" evidence="10">
    <location>
        <begin position="366"/>
        <end position="383"/>
    </location>
</feature>
<keyword evidence="7" id="KW-0804">Transcription</keyword>
<feature type="region of interest" description="Disordered" evidence="10">
    <location>
        <begin position="662"/>
        <end position="684"/>
    </location>
</feature>
<dbReference type="AlphaFoldDB" id="A0A401RRJ4"/>
<dbReference type="GO" id="GO:0008270">
    <property type="term" value="F:zinc ion binding"/>
    <property type="evidence" value="ECO:0007669"/>
    <property type="project" value="UniProtKB-KW"/>
</dbReference>
<evidence type="ECO:0000256" key="7">
    <source>
        <dbReference type="ARBA" id="ARBA00023163"/>
    </source>
</evidence>
<evidence type="ECO:0000256" key="3">
    <source>
        <dbReference type="ARBA" id="ARBA00022737"/>
    </source>
</evidence>
<dbReference type="InterPro" id="IPR011011">
    <property type="entry name" value="Znf_FYVE_PHD"/>
</dbReference>
<feature type="domain" description="PHD-type" evidence="11">
    <location>
        <begin position="482"/>
        <end position="532"/>
    </location>
</feature>
<dbReference type="STRING" id="137246.A0A401RRJ4"/>
<dbReference type="PANTHER" id="PTHR45888">
    <property type="entry name" value="HL01030P-RELATED"/>
    <property type="match status" value="1"/>
</dbReference>
<keyword evidence="4 9" id="KW-0863">Zinc-finger</keyword>
<feature type="domain" description="PHD-type" evidence="11">
    <location>
        <begin position="559"/>
        <end position="614"/>
    </location>
</feature>